<dbReference type="SUPFAM" id="SSF89095">
    <property type="entry name" value="GatB/YqeY motif"/>
    <property type="match status" value="1"/>
</dbReference>
<dbReference type="Gene3D" id="1.10.10.410">
    <property type="match status" value="1"/>
</dbReference>
<comment type="catalytic activity">
    <reaction evidence="10 11">
        <text>L-glutamyl-tRNA(Gln) + L-glutamine + ATP + H2O = L-glutaminyl-tRNA(Gln) + L-glutamate + ADP + phosphate + H(+)</text>
        <dbReference type="Rhea" id="RHEA:17521"/>
        <dbReference type="Rhea" id="RHEA-COMP:9681"/>
        <dbReference type="Rhea" id="RHEA-COMP:9684"/>
        <dbReference type="ChEBI" id="CHEBI:15377"/>
        <dbReference type="ChEBI" id="CHEBI:15378"/>
        <dbReference type="ChEBI" id="CHEBI:29985"/>
        <dbReference type="ChEBI" id="CHEBI:30616"/>
        <dbReference type="ChEBI" id="CHEBI:43474"/>
        <dbReference type="ChEBI" id="CHEBI:58359"/>
        <dbReference type="ChEBI" id="CHEBI:78520"/>
        <dbReference type="ChEBI" id="CHEBI:78521"/>
        <dbReference type="ChEBI" id="CHEBI:456216"/>
    </reaction>
</comment>
<dbReference type="NCBIfam" id="NF004014">
    <property type="entry name" value="PRK05477.1-4"/>
    <property type="match status" value="1"/>
</dbReference>
<dbReference type="GO" id="GO:0050567">
    <property type="term" value="F:glutaminyl-tRNA synthase (glutamine-hydrolyzing) activity"/>
    <property type="evidence" value="ECO:0007669"/>
    <property type="project" value="UniProtKB-UniRule"/>
</dbReference>
<evidence type="ECO:0000256" key="3">
    <source>
        <dbReference type="ARBA" id="ARBA00016923"/>
    </source>
</evidence>
<dbReference type="Proteomes" id="UP000626220">
    <property type="component" value="Unassembled WGS sequence"/>
</dbReference>
<keyword evidence="5 11" id="KW-0547">Nucleotide-binding</keyword>
<dbReference type="InterPro" id="IPR006075">
    <property type="entry name" value="Asn/Gln-tRNA_Trfase_suB/E_cat"/>
</dbReference>
<evidence type="ECO:0000256" key="1">
    <source>
        <dbReference type="ARBA" id="ARBA00005306"/>
    </source>
</evidence>
<dbReference type="InterPro" id="IPR014746">
    <property type="entry name" value="Gln_synth/guanido_kin_cat_dom"/>
</dbReference>
<accession>A0A8J3GWD3</accession>
<feature type="domain" description="Asn/Gln amidotransferase" evidence="12">
    <location>
        <begin position="356"/>
        <end position="501"/>
    </location>
</feature>
<dbReference type="InterPro" id="IPR017958">
    <property type="entry name" value="Gln-tRNA_amidoTrfase_suB_CS"/>
</dbReference>
<protein>
    <recommendedName>
        <fullName evidence="3 11">Aspartyl/glutamyl-tRNA(Asn/Gln) amidotransferase subunit B</fullName>
        <shortName evidence="11">Asp/Glu-ADT subunit B</shortName>
        <ecNumber evidence="11">6.3.5.-</ecNumber>
    </recommendedName>
</protein>
<dbReference type="HAMAP" id="MF_00121">
    <property type="entry name" value="GatB"/>
    <property type="match status" value="1"/>
</dbReference>
<evidence type="ECO:0000313" key="14">
    <source>
        <dbReference type="Proteomes" id="UP000626220"/>
    </source>
</evidence>
<proteinExistence type="inferred from homology"/>
<dbReference type="Pfam" id="PF02934">
    <property type="entry name" value="GatB_N"/>
    <property type="match status" value="1"/>
</dbReference>
<comment type="function">
    <text evidence="8 11">Allows the formation of correctly charged Asn-tRNA(Asn) or Gln-tRNA(Gln) through the transamidation of misacylated Asp-tRNA(Asn) or Glu-tRNA(Gln) in organisms which lack either or both of asparaginyl-tRNA or glutaminyl-tRNA synthetases. The reaction takes place in the presence of glutamine and ATP through an activated phospho-Asp-tRNA(Asn) or phospho-Glu-tRNA(Gln).</text>
</comment>
<keyword evidence="4 11" id="KW-0436">Ligase</keyword>
<dbReference type="FunFam" id="1.10.150.380:FF:000001">
    <property type="entry name" value="Aspartyl/glutamyl-tRNA(Asn/Gln) amidotransferase subunit B"/>
    <property type="match status" value="1"/>
</dbReference>
<evidence type="ECO:0000256" key="5">
    <source>
        <dbReference type="ARBA" id="ARBA00022741"/>
    </source>
</evidence>
<evidence type="ECO:0000259" key="12">
    <source>
        <dbReference type="SMART" id="SM00845"/>
    </source>
</evidence>
<comment type="similarity">
    <text evidence="1 11">Belongs to the GatB/GatE family. GatB subfamily.</text>
</comment>
<evidence type="ECO:0000256" key="7">
    <source>
        <dbReference type="ARBA" id="ARBA00022917"/>
    </source>
</evidence>
<evidence type="ECO:0000256" key="4">
    <source>
        <dbReference type="ARBA" id="ARBA00022598"/>
    </source>
</evidence>
<reference evidence="13" key="2">
    <citation type="submission" date="2020-09" db="EMBL/GenBank/DDBJ databases">
        <authorList>
            <person name="Sun Q."/>
            <person name="Kim S."/>
        </authorList>
    </citation>
    <scope>NUCLEOTIDE SEQUENCE</scope>
    <source>
        <strain evidence="13">KCTC 42650</strain>
    </source>
</reference>
<reference evidence="13" key="1">
    <citation type="journal article" date="2014" name="Int. J. Syst. Evol. Microbiol.">
        <title>Complete genome sequence of Corynebacterium casei LMG S-19264T (=DSM 44701T), isolated from a smear-ripened cheese.</title>
        <authorList>
            <consortium name="US DOE Joint Genome Institute (JGI-PGF)"/>
            <person name="Walter F."/>
            <person name="Albersmeier A."/>
            <person name="Kalinowski J."/>
            <person name="Ruckert C."/>
        </authorList>
    </citation>
    <scope>NUCLEOTIDE SEQUENCE</scope>
    <source>
        <strain evidence="13">KCTC 42650</strain>
    </source>
</reference>
<evidence type="ECO:0000256" key="9">
    <source>
        <dbReference type="ARBA" id="ARBA00047380"/>
    </source>
</evidence>
<dbReference type="GO" id="GO:0070681">
    <property type="term" value="P:glutaminyl-tRNAGln biosynthesis via transamidation"/>
    <property type="evidence" value="ECO:0007669"/>
    <property type="project" value="TreeGrafter"/>
</dbReference>
<comment type="subunit">
    <text evidence="2 11">Heterotrimer of A, B and C subunits.</text>
</comment>
<dbReference type="GO" id="GO:0005524">
    <property type="term" value="F:ATP binding"/>
    <property type="evidence" value="ECO:0007669"/>
    <property type="project" value="UniProtKB-KW"/>
</dbReference>
<dbReference type="NCBIfam" id="NF004012">
    <property type="entry name" value="PRK05477.1-2"/>
    <property type="match status" value="1"/>
</dbReference>
<dbReference type="FunFam" id="1.10.10.410:FF:000001">
    <property type="entry name" value="Aspartyl/glutamyl-tRNA(Asn/Gln) amidotransferase subunit B"/>
    <property type="match status" value="1"/>
</dbReference>
<dbReference type="SUPFAM" id="SSF55931">
    <property type="entry name" value="Glutamine synthetase/guanido kinase"/>
    <property type="match status" value="1"/>
</dbReference>
<dbReference type="SMART" id="SM00845">
    <property type="entry name" value="GatB_Yqey"/>
    <property type="match status" value="1"/>
</dbReference>
<dbReference type="InterPro" id="IPR017959">
    <property type="entry name" value="Asn/Gln-tRNA_amidoTrfase_suB/E"/>
</dbReference>
<evidence type="ECO:0000256" key="11">
    <source>
        <dbReference type="HAMAP-Rule" id="MF_00121"/>
    </source>
</evidence>
<dbReference type="PANTHER" id="PTHR11659">
    <property type="entry name" value="GLUTAMYL-TRNA GLN AMIDOTRANSFERASE SUBUNIT B MITOCHONDRIAL AND PROKARYOTIC PET112-RELATED"/>
    <property type="match status" value="1"/>
</dbReference>
<dbReference type="InterPro" id="IPR004413">
    <property type="entry name" value="GatB"/>
</dbReference>
<keyword evidence="14" id="KW-1185">Reference proteome</keyword>
<comment type="caution">
    <text evidence="13">The sequence shown here is derived from an EMBL/GenBank/DDBJ whole genome shotgun (WGS) entry which is preliminary data.</text>
</comment>
<evidence type="ECO:0000313" key="13">
    <source>
        <dbReference type="EMBL" id="GHF44166.1"/>
    </source>
</evidence>
<sequence length="503" mass="55426">MLDLTYEPPKPKVIAGAKHDWELVIGMEIHAQVSSRAKLFSGASTEFGAEPNSNVAFVDAAMPGMLPVINEFCVEQAVRTGLGLKAEINLVSAFDRKNYFYPDLPQGYQISQLYHPIVGEGEVLVEMGPGVARLVRIERIHLEQDAGKSIHDMDPNMSFVDFNRTGVALMEIVSRPDIRGPEEAAAYVTKLRQILRYLGTCDGNMQNGNLRADVNVSVCRVGQYEKYQETQDFSHLGTRCEIKNMNSMRFIQQAIEYEARRQIAIVEAGGKVEQETRLYDPDKGETRSMRSKEEAHDYRYFPDPDLLPLEIEQAWVDGIAASMPELPDARKARYMADYGLTDYDANVLTAEVDTAAYFEAVAQGRDGKMAANWVLNELFGRLKKDNHELSDSPMSAAQLGTILDLIAKGDISGKIAKDLFEIVFTEGGDPAEIVESRGMKQVTDTGAIETAVDEVIAANPAQVEKAKANPKLAGWFVGQVMKATGGKANPAAVNEIVARKLGL</sequence>
<evidence type="ECO:0000256" key="10">
    <source>
        <dbReference type="ARBA" id="ARBA00047913"/>
    </source>
</evidence>
<dbReference type="PANTHER" id="PTHR11659:SF0">
    <property type="entry name" value="GLUTAMYL-TRNA(GLN) AMIDOTRANSFERASE SUBUNIT B, MITOCHONDRIAL"/>
    <property type="match status" value="1"/>
</dbReference>
<comment type="catalytic activity">
    <reaction evidence="9 11">
        <text>L-aspartyl-tRNA(Asn) + L-glutamine + ATP + H2O = L-asparaginyl-tRNA(Asn) + L-glutamate + ADP + phosphate + 2 H(+)</text>
        <dbReference type="Rhea" id="RHEA:14513"/>
        <dbReference type="Rhea" id="RHEA-COMP:9674"/>
        <dbReference type="Rhea" id="RHEA-COMP:9677"/>
        <dbReference type="ChEBI" id="CHEBI:15377"/>
        <dbReference type="ChEBI" id="CHEBI:15378"/>
        <dbReference type="ChEBI" id="CHEBI:29985"/>
        <dbReference type="ChEBI" id="CHEBI:30616"/>
        <dbReference type="ChEBI" id="CHEBI:43474"/>
        <dbReference type="ChEBI" id="CHEBI:58359"/>
        <dbReference type="ChEBI" id="CHEBI:78515"/>
        <dbReference type="ChEBI" id="CHEBI:78516"/>
        <dbReference type="ChEBI" id="CHEBI:456216"/>
    </reaction>
</comment>
<dbReference type="NCBIfam" id="NF004015">
    <property type="entry name" value="PRK05477.1-5"/>
    <property type="match status" value="1"/>
</dbReference>
<dbReference type="InterPro" id="IPR042114">
    <property type="entry name" value="GatB_C_1"/>
</dbReference>
<keyword evidence="7 11" id="KW-0648">Protein biosynthesis</keyword>
<dbReference type="NCBIfam" id="TIGR00133">
    <property type="entry name" value="gatB"/>
    <property type="match status" value="1"/>
</dbReference>
<name>A0A8J3GWD3_9RHOB</name>
<keyword evidence="6 11" id="KW-0067">ATP-binding</keyword>
<dbReference type="EC" id="6.3.5.-" evidence="11"/>
<evidence type="ECO:0000256" key="6">
    <source>
        <dbReference type="ARBA" id="ARBA00022840"/>
    </source>
</evidence>
<dbReference type="InterPro" id="IPR003789">
    <property type="entry name" value="Asn/Gln_tRNA_amidoTrase-B-like"/>
</dbReference>
<dbReference type="Gene3D" id="1.10.150.380">
    <property type="entry name" value="GatB domain, N-terminal subdomain"/>
    <property type="match status" value="1"/>
</dbReference>
<dbReference type="GO" id="GO:0006412">
    <property type="term" value="P:translation"/>
    <property type="evidence" value="ECO:0007669"/>
    <property type="project" value="UniProtKB-UniRule"/>
</dbReference>
<gene>
    <name evidence="11 13" type="primary">gatB</name>
    <name evidence="13" type="ORF">GCM10017056_15130</name>
</gene>
<evidence type="ECO:0000256" key="8">
    <source>
        <dbReference type="ARBA" id="ARBA00024799"/>
    </source>
</evidence>
<evidence type="ECO:0000256" key="2">
    <source>
        <dbReference type="ARBA" id="ARBA00011123"/>
    </source>
</evidence>
<dbReference type="InterPro" id="IPR018027">
    <property type="entry name" value="Asn/Gln_amidotransferase"/>
</dbReference>
<dbReference type="Pfam" id="PF02637">
    <property type="entry name" value="GatB_Yqey"/>
    <property type="match status" value="1"/>
</dbReference>
<dbReference type="RefSeq" id="WP_189679416.1">
    <property type="nucleotide sequence ID" value="NZ_BNCJ01000002.1"/>
</dbReference>
<organism evidence="13 14">
    <name type="scientific">Seohaeicola zhoushanensis</name>
    <dbReference type="NCBI Taxonomy" id="1569283"/>
    <lineage>
        <taxon>Bacteria</taxon>
        <taxon>Pseudomonadati</taxon>
        <taxon>Pseudomonadota</taxon>
        <taxon>Alphaproteobacteria</taxon>
        <taxon>Rhodobacterales</taxon>
        <taxon>Roseobacteraceae</taxon>
        <taxon>Seohaeicola</taxon>
    </lineage>
</organism>
<dbReference type="AlphaFoldDB" id="A0A8J3GWD3"/>
<dbReference type="PROSITE" id="PS01234">
    <property type="entry name" value="GATB"/>
    <property type="match status" value="1"/>
</dbReference>
<dbReference type="InterPro" id="IPR023168">
    <property type="entry name" value="GatB_Yqey_C_2"/>
</dbReference>
<dbReference type="EMBL" id="BNCJ01000002">
    <property type="protein sequence ID" value="GHF44166.1"/>
    <property type="molecule type" value="Genomic_DNA"/>
</dbReference>